<protein>
    <recommendedName>
        <fullName evidence="1">Helix-turn-helix domain-containing protein</fullName>
    </recommendedName>
</protein>
<accession>A0A1E5L2A3</accession>
<evidence type="ECO:0000259" key="1">
    <source>
        <dbReference type="Pfam" id="PF12728"/>
    </source>
</evidence>
<evidence type="ECO:0000313" key="2">
    <source>
        <dbReference type="EMBL" id="OEH84250.1"/>
    </source>
</evidence>
<dbReference type="InterPro" id="IPR041657">
    <property type="entry name" value="HTH_17"/>
</dbReference>
<evidence type="ECO:0000313" key="3">
    <source>
        <dbReference type="Proteomes" id="UP000095255"/>
    </source>
</evidence>
<dbReference type="AlphaFoldDB" id="A0A1E5L2A3"/>
<name>A0A1E5L2A3_9FIRM</name>
<reference evidence="2 3" key="1">
    <citation type="submission" date="2016-09" db="EMBL/GenBank/DDBJ databases">
        <title>Desulfuribacillus arsenicus sp. nov., an obligately anaerobic, dissimilatory arsenic- and antimonate-reducing bacterium isolated from anoxic sediments.</title>
        <authorList>
            <person name="Abin C.A."/>
            <person name="Hollibaugh J.T."/>
        </authorList>
    </citation>
    <scope>NUCLEOTIDE SEQUENCE [LARGE SCALE GENOMIC DNA]</scope>
    <source>
        <strain evidence="2 3">MLFW-2</strain>
    </source>
</reference>
<proteinExistence type="predicted"/>
<dbReference type="EMBL" id="MJAT01000040">
    <property type="protein sequence ID" value="OEH84250.1"/>
    <property type="molecule type" value="Genomic_DNA"/>
</dbReference>
<dbReference type="Pfam" id="PF12728">
    <property type="entry name" value="HTH_17"/>
    <property type="match status" value="1"/>
</dbReference>
<feature type="domain" description="Helix-turn-helix" evidence="1">
    <location>
        <begin position="13"/>
        <end position="61"/>
    </location>
</feature>
<keyword evidence="3" id="KW-1185">Reference proteome</keyword>
<organism evidence="2 3">
    <name type="scientific">Desulfuribacillus stibiiarsenatis</name>
    <dbReference type="NCBI Taxonomy" id="1390249"/>
    <lineage>
        <taxon>Bacteria</taxon>
        <taxon>Bacillati</taxon>
        <taxon>Bacillota</taxon>
        <taxon>Desulfuribacillia</taxon>
        <taxon>Desulfuribacillales</taxon>
        <taxon>Desulfuribacillaceae</taxon>
        <taxon>Desulfuribacillus</taxon>
    </lineage>
</organism>
<gene>
    <name evidence="2" type="ORF">BHU72_12685</name>
</gene>
<dbReference type="GO" id="GO:0003677">
    <property type="term" value="F:DNA binding"/>
    <property type="evidence" value="ECO:0007669"/>
    <property type="project" value="InterPro"/>
</dbReference>
<dbReference type="Proteomes" id="UP000095255">
    <property type="component" value="Unassembled WGS sequence"/>
</dbReference>
<sequence length="68" mass="7978">MERGEIVITRRTLTMKEASQWLGISYHLLAEKARKGDIPHSRIGSRVLFRAESLENWLNQQEELKLSR</sequence>
<dbReference type="InterPro" id="IPR010093">
    <property type="entry name" value="SinI_DNA-bd"/>
</dbReference>
<dbReference type="InterPro" id="IPR009061">
    <property type="entry name" value="DNA-bd_dom_put_sf"/>
</dbReference>
<dbReference type="NCBIfam" id="TIGR01764">
    <property type="entry name" value="excise"/>
    <property type="match status" value="1"/>
</dbReference>
<dbReference type="SUPFAM" id="SSF46955">
    <property type="entry name" value="Putative DNA-binding domain"/>
    <property type="match status" value="1"/>
</dbReference>
<comment type="caution">
    <text evidence="2">The sequence shown here is derived from an EMBL/GenBank/DDBJ whole genome shotgun (WGS) entry which is preliminary data.</text>
</comment>